<organism evidence="1 2">
    <name type="scientific">Pieris macdunnoughi</name>
    <dbReference type="NCBI Taxonomy" id="345717"/>
    <lineage>
        <taxon>Eukaryota</taxon>
        <taxon>Metazoa</taxon>
        <taxon>Ecdysozoa</taxon>
        <taxon>Arthropoda</taxon>
        <taxon>Hexapoda</taxon>
        <taxon>Insecta</taxon>
        <taxon>Pterygota</taxon>
        <taxon>Neoptera</taxon>
        <taxon>Endopterygota</taxon>
        <taxon>Lepidoptera</taxon>
        <taxon>Glossata</taxon>
        <taxon>Ditrysia</taxon>
        <taxon>Papilionoidea</taxon>
        <taxon>Pieridae</taxon>
        <taxon>Pierinae</taxon>
        <taxon>Pieris</taxon>
    </lineage>
</organism>
<dbReference type="Proteomes" id="UP000663880">
    <property type="component" value="Unassembled WGS sequence"/>
</dbReference>
<dbReference type="AlphaFoldDB" id="A0A821XHV9"/>
<protein>
    <submittedName>
        <fullName evidence="1">Uncharacterized protein</fullName>
    </submittedName>
</protein>
<keyword evidence="2" id="KW-1185">Reference proteome</keyword>
<evidence type="ECO:0000313" key="2">
    <source>
        <dbReference type="Proteomes" id="UP000663880"/>
    </source>
</evidence>
<evidence type="ECO:0000313" key="1">
    <source>
        <dbReference type="EMBL" id="CAF4944481.1"/>
    </source>
</evidence>
<name>A0A821XHV9_9NEOP</name>
<sequence length="114" mass="13663">MVRDHFKDVMMQRRNTFPTGKLFMDKNGFRHFWKGLEIIPNLRKNIQAKNISRNTRKQPNRKKKVLEKVFLPNIMPKQMREGSNLVKTTFFCPFFGIMTMLTDVNMEVEEPKQE</sequence>
<reference evidence="1" key="1">
    <citation type="submission" date="2021-02" db="EMBL/GenBank/DDBJ databases">
        <authorList>
            <person name="Steward A R."/>
        </authorList>
    </citation>
    <scope>NUCLEOTIDE SEQUENCE</scope>
</reference>
<gene>
    <name evidence="1" type="ORF">PMACD_LOCUS15036</name>
</gene>
<accession>A0A821XHV9</accession>
<dbReference type="EMBL" id="CAJOBZ010000069">
    <property type="protein sequence ID" value="CAF4944481.1"/>
    <property type="molecule type" value="Genomic_DNA"/>
</dbReference>
<dbReference type="OrthoDB" id="7486091at2759"/>
<comment type="caution">
    <text evidence="1">The sequence shown here is derived from an EMBL/GenBank/DDBJ whole genome shotgun (WGS) entry which is preliminary data.</text>
</comment>
<proteinExistence type="predicted"/>